<evidence type="ECO:0000256" key="1">
    <source>
        <dbReference type="SAM" id="MobiDB-lite"/>
    </source>
</evidence>
<evidence type="ECO:0000313" key="3">
    <source>
        <dbReference type="Proteomes" id="UP000027093"/>
    </source>
</evidence>
<proteinExistence type="predicted"/>
<organism evidence="2 3">
    <name type="scientific">Nitrososphaera viennensis EN76</name>
    <dbReference type="NCBI Taxonomy" id="926571"/>
    <lineage>
        <taxon>Archaea</taxon>
        <taxon>Nitrososphaerota</taxon>
        <taxon>Nitrososphaeria</taxon>
        <taxon>Nitrososphaerales</taxon>
        <taxon>Nitrososphaeraceae</taxon>
        <taxon>Nitrososphaera</taxon>
    </lineage>
</organism>
<accession>A0A060HHH7</accession>
<feature type="region of interest" description="Disordered" evidence="1">
    <location>
        <begin position="68"/>
        <end position="88"/>
    </location>
</feature>
<dbReference type="EMBL" id="CP007536">
    <property type="protein sequence ID" value="AIC16059.1"/>
    <property type="molecule type" value="Genomic_DNA"/>
</dbReference>
<evidence type="ECO:0000313" key="2">
    <source>
        <dbReference type="EMBL" id="AIC16059.1"/>
    </source>
</evidence>
<feature type="region of interest" description="Disordered" evidence="1">
    <location>
        <begin position="194"/>
        <end position="215"/>
    </location>
</feature>
<dbReference type="HOGENOM" id="CLU_1280836_0_0_2"/>
<sequence>MKMTSLMYFWHVMAGLKPMKDTNIYTLATLGVIAALSYAIAVIPVQAQAPGPQYYSYAPYVPPANNTTPVPPANNNTLPEPPMTNGTEPEIPEVPGNDDTTVVVNGSIFVSARTIHSSRIHDGVEGVFLLPPVSGFQWSGDIIWSSSANVTLVVDGDTLASPSEENGASSFTGQSLSLHSLDAEPFDVTYSLRADFKPTTAPTDPSTDIPEEEEA</sequence>
<gene>
    <name evidence="2" type="ORF">NVIE_017990</name>
</gene>
<dbReference type="KEGG" id="nvn:NVIE_017990"/>
<dbReference type="AlphaFoldDB" id="A0A060HHH7"/>
<feature type="compositionally biased region" description="Low complexity" evidence="1">
    <location>
        <begin position="68"/>
        <end position="77"/>
    </location>
</feature>
<reference evidence="2 3" key="1">
    <citation type="journal article" date="2014" name="Int. J. Syst. Evol. Microbiol.">
        <title>Nitrososphaera viennensis gen. nov., sp. nov., an aerobic and mesophilic, ammonia-oxidizing archaeon from soil and a member of the archaeal phylum Thaumarchaeota.</title>
        <authorList>
            <person name="Stieglmeier M."/>
            <person name="Klingl A."/>
            <person name="Alves R.J."/>
            <person name="Rittmann S.K."/>
            <person name="Melcher M."/>
            <person name="Leisch N."/>
            <person name="Schleper C."/>
        </authorList>
    </citation>
    <scope>NUCLEOTIDE SEQUENCE [LARGE SCALE GENOMIC DNA]</scope>
    <source>
        <strain evidence="2">EN76</strain>
    </source>
</reference>
<dbReference type="Proteomes" id="UP000027093">
    <property type="component" value="Chromosome"/>
</dbReference>
<protein>
    <submittedName>
        <fullName evidence="2">Uncharacterized protein</fullName>
    </submittedName>
</protein>
<keyword evidence="3" id="KW-1185">Reference proteome</keyword>
<name>A0A060HHH7_9ARCH</name>